<dbReference type="GO" id="GO:0005126">
    <property type="term" value="F:cytokine receptor binding"/>
    <property type="evidence" value="ECO:0007669"/>
    <property type="project" value="TreeGrafter"/>
</dbReference>
<evidence type="ECO:0000256" key="1">
    <source>
        <dbReference type="SAM" id="SignalP"/>
    </source>
</evidence>
<evidence type="ECO:0000313" key="2">
    <source>
        <dbReference type="EMBL" id="KAF6278012.1"/>
    </source>
</evidence>
<dbReference type="EMBL" id="JACAGC010000025">
    <property type="protein sequence ID" value="KAF6278012.1"/>
    <property type="molecule type" value="Genomic_DNA"/>
</dbReference>
<dbReference type="Proteomes" id="UP000585614">
    <property type="component" value="Unassembled WGS sequence"/>
</dbReference>
<gene>
    <name evidence="2" type="ORF">mRhiFer1_006812</name>
</gene>
<feature type="signal peptide" evidence="1">
    <location>
        <begin position="1"/>
        <end position="23"/>
    </location>
</feature>
<dbReference type="AlphaFoldDB" id="A0A7J7RPC3"/>
<proteinExistence type="predicted"/>
<dbReference type="Pfam" id="PF15209">
    <property type="entry name" value="IL31"/>
    <property type="match status" value="1"/>
</dbReference>
<dbReference type="GO" id="GO:0005125">
    <property type="term" value="F:cytokine activity"/>
    <property type="evidence" value="ECO:0007669"/>
    <property type="project" value="TreeGrafter"/>
</dbReference>
<reference evidence="2 3" key="1">
    <citation type="journal article" date="2020" name="Nature">
        <title>Six reference-quality genomes reveal evolution of bat adaptations.</title>
        <authorList>
            <person name="Jebb D."/>
            <person name="Huang Z."/>
            <person name="Pippel M."/>
            <person name="Hughes G.M."/>
            <person name="Lavrichenko K."/>
            <person name="Devanna P."/>
            <person name="Winkler S."/>
            <person name="Jermiin L.S."/>
            <person name="Skirmuntt E.C."/>
            <person name="Katzourakis A."/>
            <person name="Burkitt-Gray L."/>
            <person name="Ray D.A."/>
            <person name="Sullivan K.A.M."/>
            <person name="Roscito J.G."/>
            <person name="Kirilenko B.M."/>
            <person name="Davalos L.M."/>
            <person name="Corthals A.P."/>
            <person name="Power M.L."/>
            <person name="Jones G."/>
            <person name="Ransome R.D."/>
            <person name="Dechmann D.K.N."/>
            <person name="Locatelli A.G."/>
            <person name="Puechmaille S.J."/>
            <person name="Fedrigo O."/>
            <person name="Jarvis E.D."/>
            <person name="Hiller M."/>
            <person name="Vernes S.C."/>
            <person name="Myers E.W."/>
            <person name="Teeling E.C."/>
        </authorList>
    </citation>
    <scope>NUCLEOTIDE SEQUENCE [LARGE SCALE GENOMIC DNA]</scope>
    <source>
        <strain evidence="2">MRhiFer1</strain>
        <tissue evidence="2">Lung</tissue>
    </source>
</reference>
<sequence length="159" mass="18065">MVSHTGPAKLALFLLCCMRSSLSFPVALTSDCEQGRISKELQFWSKELLRNHNERGLLDSRLDPLPRLTSSCQPPNIINSSTILPYFKAIRELSNDRNIIDHIIDHLHKLNNGPETEVLVPEEGFQRKMFIFAVKQAFSTCMESLSPMKMCEASKTKDE</sequence>
<keyword evidence="1" id="KW-0732">Signal</keyword>
<evidence type="ECO:0000313" key="3">
    <source>
        <dbReference type="Proteomes" id="UP000585614"/>
    </source>
</evidence>
<dbReference type="GO" id="GO:0005615">
    <property type="term" value="C:extracellular space"/>
    <property type="evidence" value="ECO:0007669"/>
    <property type="project" value="TreeGrafter"/>
</dbReference>
<comment type="caution">
    <text evidence="2">The sequence shown here is derived from an EMBL/GenBank/DDBJ whole genome shotgun (WGS) entry which is preliminary data.</text>
</comment>
<name>A0A7J7RPC3_RHIFE</name>
<dbReference type="InterPro" id="IPR027987">
    <property type="entry name" value="IL-31"/>
</dbReference>
<protein>
    <submittedName>
        <fullName evidence="2">Interleukin 31</fullName>
    </submittedName>
</protein>
<accession>A0A7J7RPC3</accession>
<dbReference type="PANTHER" id="PTHR38652">
    <property type="entry name" value="INTERLEUKIN-31"/>
    <property type="match status" value="1"/>
</dbReference>
<organism evidence="2 3">
    <name type="scientific">Rhinolophus ferrumequinum</name>
    <name type="common">Greater horseshoe bat</name>
    <dbReference type="NCBI Taxonomy" id="59479"/>
    <lineage>
        <taxon>Eukaryota</taxon>
        <taxon>Metazoa</taxon>
        <taxon>Chordata</taxon>
        <taxon>Craniata</taxon>
        <taxon>Vertebrata</taxon>
        <taxon>Euteleostomi</taxon>
        <taxon>Mammalia</taxon>
        <taxon>Eutheria</taxon>
        <taxon>Laurasiatheria</taxon>
        <taxon>Chiroptera</taxon>
        <taxon>Yinpterochiroptera</taxon>
        <taxon>Rhinolophoidea</taxon>
        <taxon>Rhinolophidae</taxon>
        <taxon>Rhinolophinae</taxon>
        <taxon>Rhinolophus</taxon>
    </lineage>
</organism>
<feature type="chain" id="PRO_5029529560" evidence="1">
    <location>
        <begin position="24"/>
        <end position="159"/>
    </location>
</feature>
<dbReference type="PANTHER" id="PTHR38652:SF1">
    <property type="entry name" value="INTERLEUKIN-31"/>
    <property type="match status" value="1"/>
</dbReference>